<evidence type="ECO:0000313" key="1">
    <source>
        <dbReference type="EMBL" id="NMH28897.1"/>
    </source>
</evidence>
<sequence>MEAPQGLLIRLTANFPDHTYTDHSDFRDVALNSVLDVLKTTNAELIYACQLDSNEQPGVVDKGKAVFIVRLSIRKSRIWAKTGLDDKQEILNLFVHNFEQRSHSNGIRQMISKEGSDVIDFEVEWNQFLIKHG</sequence>
<accession>A0A972FVP7</accession>
<reference evidence="1" key="1">
    <citation type="submission" date="2020-02" db="EMBL/GenBank/DDBJ databases">
        <title>Flavobacterium sp. genome.</title>
        <authorList>
            <person name="Jung H.S."/>
            <person name="Baek J.H."/>
            <person name="Jeon C.O."/>
        </authorList>
    </citation>
    <scope>NUCLEOTIDE SEQUENCE</scope>
    <source>
        <strain evidence="1">SE-s28</strain>
    </source>
</reference>
<dbReference type="EMBL" id="JAAMPU010000107">
    <property type="protein sequence ID" value="NMH28897.1"/>
    <property type="molecule type" value="Genomic_DNA"/>
</dbReference>
<dbReference type="Proteomes" id="UP000712080">
    <property type="component" value="Unassembled WGS sequence"/>
</dbReference>
<proteinExistence type="predicted"/>
<protein>
    <submittedName>
        <fullName evidence="1">Uncharacterized protein</fullName>
    </submittedName>
</protein>
<organism evidence="1 2">
    <name type="scientific">Flavobacterium silvaticum</name>
    <dbReference type="NCBI Taxonomy" id="1852020"/>
    <lineage>
        <taxon>Bacteria</taxon>
        <taxon>Pseudomonadati</taxon>
        <taxon>Bacteroidota</taxon>
        <taxon>Flavobacteriia</taxon>
        <taxon>Flavobacteriales</taxon>
        <taxon>Flavobacteriaceae</taxon>
        <taxon>Flavobacterium</taxon>
    </lineage>
</organism>
<keyword evidence="2" id="KW-1185">Reference proteome</keyword>
<dbReference type="RefSeq" id="WP_169528003.1">
    <property type="nucleotide sequence ID" value="NZ_JAAMPU010000107.1"/>
</dbReference>
<comment type="caution">
    <text evidence="1">The sequence shown here is derived from an EMBL/GenBank/DDBJ whole genome shotgun (WGS) entry which is preliminary data.</text>
</comment>
<evidence type="ECO:0000313" key="2">
    <source>
        <dbReference type="Proteomes" id="UP000712080"/>
    </source>
</evidence>
<name>A0A972FVP7_9FLAO</name>
<gene>
    <name evidence="1" type="ORF">G6047_12705</name>
</gene>
<dbReference type="AlphaFoldDB" id="A0A972FVP7"/>